<evidence type="ECO:0000256" key="1">
    <source>
        <dbReference type="SAM" id="Phobius"/>
    </source>
</evidence>
<feature type="transmembrane region" description="Helical" evidence="1">
    <location>
        <begin position="83"/>
        <end position="100"/>
    </location>
</feature>
<keyword evidence="1" id="KW-0472">Membrane</keyword>
<feature type="transmembrane region" description="Helical" evidence="1">
    <location>
        <begin position="29"/>
        <end position="46"/>
    </location>
</feature>
<protein>
    <submittedName>
        <fullName evidence="2">Uncharacterized protein</fullName>
    </submittedName>
</protein>
<reference evidence="2" key="1">
    <citation type="submission" date="2022-03" db="EMBL/GenBank/DDBJ databases">
        <title>Brevibacterium spongiae sp. nov., isolated from marine sponge.</title>
        <authorList>
            <person name="Li Z."/>
            <person name="Zhang M."/>
        </authorList>
    </citation>
    <scope>NUCLEOTIDE SEQUENCE</scope>
    <source>
        <strain evidence="2">WHS-Z9</strain>
    </source>
</reference>
<dbReference type="EMBL" id="CP093443">
    <property type="protein sequence ID" value="UVI36812.1"/>
    <property type="molecule type" value="Genomic_DNA"/>
</dbReference>
<accession>A0ABY5SQI1</accession>
<evidence type="ECO:0000313" key="3">
    <source>
        <dbReference type="Proteomes" id="UP001064879"/>
    </source>
</evidence>
<keyword evidence="1" id="KW-0812">Transmembrane</keyword>
<gene>
    <name evidence="2" type="ORF">L1F31_03895</name>
</gene>
<dbReference type="Proteomes" id="UP001064879">
    <property type="component" value="Chromosome"/>
</dbReference>
<dbReference type="RefSeq" id="WP_265419378.1">
    <property type="nucleotide sequence ID" value="NZ_CP093443.1"/>
</dbReference>
<sequence>MLMLFVANCAFLVAGIIIPVIDGVVPITQFAPLVISVFITVALSFSEDAGRGFNERRPVYSTLSAVLVAIGAVSAFLGLTSAWISSISGLLLLVLVSIVVDKKRTAPHKAGDRK</sequence>
<name>A0ABY5SQI1_9MICO</name>
<proteinExistence type="predicted"/>
<organism evidence="2 3">
    <name type="scientific">Brevibacterium spongiae</name>
    <dbReference type="NCBI Taxonomy" id="2909672"/>
    <lineage>
        <taxon>Bacteria</taxon>
        <taxon>Bacillati</taxon>
        <taxon>Actinomycetota</taxon>
        <taxon>Actinomycetes</taxon>
        <taxon>Micrococcales</taxon>
        <taxon>Brevibacteriaceae</taxon>
        <taxon>Brevibacterium</taxon>
    </lineage>
</organism>
<evidence type="ECO:0000313" key="2">
    <source>
        <dbReference type="EMBL" id="UVI36812.1"/>
    </source>
</evidence>
<keyword evidence="3" id="KW-1185">Reference proteome</keyword>
<feature type="transmembrane region" description="Helical" evidence="1">
    <location>
        <begin position="58"/>
        <end position="77"/>
    </location>
</feature>
<keyword evidence="1" id="KW-1133">Transmembrane helix</keyword>